<feature type="signal peptide" evidence="1">
    <location>
        <begin position="1"/>
        <end position="19"/>
    </location>
</feature>
<dbReference type="OrthoDB" id="3565477at2759"/>
<dbReference type="KEGG" id="bcom:BAUCODRAFT_23830"/>
<organism evidence="2 3">
    <name type="scientific">Baudoinia panamericana (strain UAMH 10762)</name>
    <name type="common">Angels' share fungus</name>
    <name type="synonym">Baudoinia compniacensis (strain UAMH 10762)</name>
    <dbReference type="NCBI Taxonomy" id="717646"/>
    <lineage>
        <taxon>Eukaryota</taxon>
        <taxon>Fungi</taxon>
        <taxon>Dikarya</taxon>
        <taxon>Ascomycota</taxon>
        <taxon>Pezizomycotina</taxon>
        <taxon>Dothideomycetes</taxon>
        <taxon>Dothideomycetidae</taxon>
        <taxon>Mycosphaerellales</taxon>
        <taxon>Teratosphaeriaceae</taxon>
        <taxon>Baudoinia</taxon>
    </lineage>
</organism>
<accession>M2MLN3</accession>
<dbReference type="OMA" id="HAHYRRD"/>
<evidence type="ECO:0000313" key="2">
    <source>
        <dbReference type="EMBL" id="EMC97561.1"/>
    </source>
</evidence>
<evidence type="ECO:0000256" key="1">
    <source>
        <dbReference type="SAM" id="SignalP"/>
    </source>
</evidence>
<keyword evidence="1" id="KW-0732">Signal</keyword>
<proteinExistence type="predicted"/>
<dbReference type="eggNOG" id="ENOG502RS2I">
    <property type="taxonomic scope" value="Eukaryota"/>
</dbReference>
<dbReference type="Proteomes" id="UP000011761">
    <property type="component" value="Unassembled WGS sequence"/>
</dbReference>
<dbReference type="HOGENOM" id="CLU_686933_0_0_1"/>
<keyword evidence="3" id="KW-1185">Reference proteome</keyword>
<evidence type="ECO:0000313" key="3">
    <source>
        <dbReference type="Proteomes" id="UP000011761"/>
    </source>
</evidence>
<sequence>MHAFTTTTFIAALAAAANAYELYPRQNNGSLTTATVFATTTYTVISCAPTVTDCPAHPESQIALTVTDIISVATTVCPVEQASSATSVILASFSATASSTPDPSVSYSPTSFSYAPSDSSSSPSIPSSFYYAPSGSLPSSSAVNAPVGTGALPSSSPIVAPLSTGYSTPSSSSAVAALGTGFVPAASPNVTSSSTITIPTTHVDNTTLTYVLGTGSSSSTITTTIHSTRTQYLTSTLYLTSTAAAAVSTASSGVSSSIASNDGPASGLSQGATTAGTSTIHSTRTITNFITVYPVAASSTPASAGSGAKNTAAAGADGSCVINTVTVTEKETIFVTIGGGSSTSTGATVQPIQSSPAAYYPTSGYPSSSGIAGASSSRAATGFVTAVSPSASAYSATIARI</sequence>
<protein>
    <submittedName>
        <fullName evidence="2">Uncharacterized protein</fullName>
    </submittedName>
</protein>
<dbReference type="RefSeq" id="XP_007675144.1">
    <property type="nucleotide sequence ID" value="XM_007676954.1"/>
</dbReference>
<dbReference type="AlphaFoldDB" id="M2MLN3"/>
<name>M2MLN3_BAUPA</name>
<dbReference type="EMBL" id="KB445554">
    <property type="protein sequence ID" value="EMC97561.1"/>
    <property type="molecule type" value="Genomic_DNA"/>
</dbReference>
<dbReference type="GeneID" id="19110085"/>
<gene>
    <name evidence="2" type="ORF">BAUCODRAFT_23830</name>
</gene>
<reference evidence="2 3" key="1">
    <citation type="journal article" date="2012" name="PLoS Pathog.">
        <title>Diverse lifestyles and strategies of plant pathogenesis encoded in the genomes of eighteen Dothideomycetes fungi.</title>
        <authorList>
            <person name="Ohm R.A."/>
            <person name="Feau N."/>
            <person name="Henrissat B."/>
            <person name="Schoch C.L."/>
            <person name="Horwitz B.A."/>
            <person name="Barry K.W."/>
            <person name="Condon B.J."/>
            <person name="Copeland A.C."/>
            <person name="Dhillon B."/>
            <person name="Glaser F."/>
            <person name="Hesse C.N."/>
            <person name="Kosti I."/>
            <person name="LaButti K."/>
            <person name="Lindquist E.A."/>
            <person name="Lucas S."/>
            <person name="Salamov A.A."/>
            <person name="Bradshaw R.E."/>
            <person name="Ciuffetti L."/>
            <person name="Hamelin R.C."/>
            <person name="Kema G.H.J."/>
            <person name="Lawrence C."/>
            <person name="Scott J.A."/>
            <person name="Spatafora J.W."/>
            <person name="Turgeon B.G."/>
            <person name="de Wit P.J.G.M."/>
            <person name="Zhong S."/>
            <person name="Goodwin S.B."/>
            <person name="Grigoriev I.V."/>
        </authorList>
    </citation>
    <scope>NUCLEOTIDE SEQUENCE [LARGE SCALE GENOMIC DNA]</scope>
    <source>
        <strain evidence="2 3">UAMH 10762</strain>
    </source>
</reference>
<feature type="chain" id="PRO_5004021291" evidence="1">
    <location>
        <begin position="20"/>
        <end position="401"/>
    </location>
</feature>